<dbReference type="PANTHER" id="PTHR21405">
    <property type="entry name" value="CDNA SEQUENCE BC021608"/>
    <property type="match status" value="1"/>
</dbReference>
<dbReference type="SMART" id="SM00028">
    <property type="entry name" value="TPR"/>
    <property type="match status" value="3"/>
</dbReference>
<evidence type="ECO:0000313" key="5">
    <source>
        <dbReference type="Ensembl" id="ENSLLTP00000016882.1"/>
    </source>
</evidence>
<name>A0A8C5WVU9_LATLA</name>
<dbReference type="SUPFAM" id="SSF48452">
    <property type="entry name" value="TPR-like"/>
    <property type="match status" value="1"/>
</dbReference>
<reference evidence="5" key="1">
    <citation type="submission" date="2025-08" db="UniProtKB">
        <authorList>
            <consortium name="Ensembl"/>
        </authorList>
    </citation>
    <scope>IDENTIFICATION</scope>
</reference>
<dbReference type="GO" id="GO:1902915">
    <property type="term" value="P:negative regulation of protein polyubiquitination"/>
    <property type="evidence" value="ECO:0007669"/>
    <property type="project" value="Ensembl"/>
</dbReference>
<proteinExistence type="inferred from homology"/>
<organism evidence="5 6">
    <name type="scientific">Laticauda laticaudata</name>
    <name type="common">Blue-ringed sea krait</name>
    <name type="synonym">Blue-lipped sea krait</name>
    <dbReference type="NCBI Taxonomy" id="8630"/>
    <lineage>
        <taxon>Eukaryota</taxon>
        <taxon>Metazoa</taxon>
        <taxon>Chordata</taxon>
        <taxon>Craniata</taxon>
        <taxon>Vertebrata</taxon>
        <taxon>Euteleostomi</taxon>
        <taxon>Lepidosauria</taxon>
        <taxon>Squamata</taxon>
        <taxon>Bifurcata</taxon>
        <taxon>Unidentata</taxon>
        <taxon>Episquamata</taxon>
        <taxon>Toxicofera</taxon>
        <taxon>Serpentes</taxon>
        <taxon>Colubroidea</taxon>
        <taxon>Elapidae</taxon>
        <taxon>Laticaudinae</taxon>
        <taxon>Laticauda</taxon>
    </lineage>
</organism>
<dbReference type="FunFam" id="1.25.40.10:FF:000213">
    <property type="entry name" value="Tetratricopeptide repeat domain 36"/>
    <property type="match status" value="1"/>
</dbReference>
<evidence type="ECO:0000256" key="2">
    <source>
        <dbReference type="ARBA" id="ARBA00019994"/>
    </source>
</evidence>
<dbReference type="InterPro" id="IPR038906">
    <property type="entry name" value="TTC36"/>
</dbReference>
<keyword evidence="6" id="KW-1185">Reference proteome</keyword>
<keyword evidence="4" id="KW-0802">TPR repeat</keyword>
<dbReference type="GO" id="GO:0032435">
    <property type="term" value="P:negative regulation of proteasomal ubiquitin-dependent protein catabolic process"/>
    <property type="evidence" value="ECO:0007669"/>
    <property type="project" value="Ensembl"/>
</dbReference>
<dbReference type="PANTHER" id="PTHR21405:SF0">
    <property type="entry name" value="TETRATRICOPEPTIDE REPEAT PROTEIN 36"/>
    <property type="match status" value="1"/>
</dbReference>
<accession>A0A8C5WVU9</accession>
<evidence type="ECO:0000256" key="1">
    <source>
        <dbReference type="ARBA" id="ARBA00006995"/>
    </source>
</evidence>
<dbReference type="GO" id="GO:0008542">
    <property type="term" value="P:visual learning"/>
    <property type="evidence" value="ECO:0007669"/>
    <property type="project" value="Ensembl"/>
</dbReference>
<dbReference type="Pfam" id="PF13432">
    <property type="entry name" value="TPR_16"/>
    <property type="match status" value="1"/>
</dbReference>
<dbReference type="GO" id="GO:0007613">
    <property type="term" value="P:memory"/>
    <property type="evidence" value="ECO:0007669"/>
    <property type="project" value="Ensembl"/>
</dbReference>
<dbReference type="GO" id="GO:0006570">
    <property type="term" value="P:tyrosine metabolic process"/>
    <property type="evidence" value="ECO:0007669"/>
    <property type="project" value="Ensembl"/>
</dbReference>
<comment type="similarity">
    <text evidence="1">Belongs to the TTC36 family.</text>
</comment>
<dbReference type="InterPro" id="IPR011990">
    <property type="entry name" value="TPR-like_helical_dom_sf"/>
</dbReference>
<protein>
    <recommendedName>
        <fullName evidence="2">Tetratricopeptide repeat protein 36</fullName>
    </recommendedName>
</protein>
<keyword evidence="3" id="KW-0677">Repeat</keyword>
<dbReference type="InterPro" id="IPR019734">
    <property type="entry name" value="TPR_rpt"/>
</dbReference>
<dbReference type="Proteomes" id="UP000694406">
    <property type="component" value="Unplaced"/>
</dbReference>
<reference evidence="5" key="2">
    <citation type="submission" date="2025-09" db="UniProtKB">
        <authorList>
            <consortium name="Ensembl"/>
        </authorList>
    </citation>
    <scope>IDENTIFICATION</scope>
</reference>
<evidence type="ECO:0000313" key="6">
    <source>
        <dbReference type="Proteomes" id="UP000694406"/>
    </source>
</evidence>
<dbReference type="Gene3D" id="1.25.40.10">
    <property type="entry name" value="Tetratricopeptide repeat domain"/>
    <property type="match status" value="1"/>
</dbReference>
<evidence type="ECO:0000256" key="3">
    <source>
        <dbReference type="ARBA" id="ARBA00022737"/>
    </source>
</evidence>
<dbReference type="AlphaFoldDB" id="A0A8C5WVU9"/>
<dbReference type="GO" id="GO:0021954">
    <property type="term" value="P:central nervous system neuron development"/>
    <property type="evidence" value="ECO:0007669"/>
    <property type="project" value="Ensembl"/>
</dbReference>
<evidence type="ECO:0000256" key="4">
    <source>
        <dbReference type="ARBA" id="ARBA00022803"/>
    </source>
</evidence>
<dbReference type="GeneTree" id="ENSGT00390000007968"/>
<gene>
    <name evidence="5" type="primary">TTC36</name>
</gene>
<sequence length="190" mass="20589">MATINDDQAVLQTIFHPNVPFDEDLQEEQGKQQTVEEGGFDPELLRQATHLEAQGIAAAEGGDLELALEKLDQAIQLLPTRASAFNNRAQALRLNGDVAKALEDLEAALKLSKGSGPVARQGFVQRGLIQRLQGQDEAARSSFEQAAALGSVFAHQQLALMNPYAALCNQMLSEVWGRRRRPGSTGGLCR</sequence>
<dbReference type="Ensembl" id="ENSLLTT00000017518.1">
    <property type="protein sequence ID" value="ENSLLTP00000016882.1"/>
    <property type="gene ID" value="ENSLLTG00000012855.1"/>
</dbReference>